<evidence type="ECO:0000313" key="9">
    <source>
        <dbReference type="Proteomes" id="UP000184130"/>
    </source>
</evidence>
<dbReference type="InterPro" id="IPR017853">
    <property type="entry name" value="GH"/>
</dbReference>
<dbReference type="InterPro" id="IPR013780">
    <property type="entry name" value="Glyco_hydro_b"/>
</dbReference>
<dbReference type="InterPro" id="IPR033453">
    <property type="entry name" value="Glyco_hydro_30_TIM-barrel"/>
</dbReference>
<evidence type="ECO:0000259" key="6">
    <source>
        <dbReference type="Pfam" id="PF02055"/>
    </source>
</evidence>
<dbReference type="PANTHER" id="PTHR11069">
    <property type="entry name" value="GLUCOSYLCERAMIDASE"/>
    <property type="match status" value="1"/>
</dbReference>
<feature type="chain" id="PRO_5012002781" evidence="5">
    <location>
        <begin position="24"/>
        <end position="503"/>
    </location>
</feature>
<dbReference type="AlphaFoldDB" id="A0A1M6T051"/>
<evidence type="ECO:0000256" key="2">
    <source>
        <dbReference type="ARBA" id="ARBA00022729"/>
    </source>
</evidence>
<comment type="similarity">
    <text evidence="1 4">Belongs to the glycosyl hydrolase 30 family.</text>
</comment>
<dbReference type="PRINTS" id="PR00843">
    <property type="entry name" value="GLHYDRLASE30"/>
</dbReference>
<protein>
    <submittedName>
        <fullName evidence="8">Glucosylceramidase</fullName>
    </submittedName>
</protein>
<dbReference type="RefSeq" id="WP_073205926.1">
    <property type="nucleotide sequence ID" value="NZ_FRBD01000004.1"/>
</dbReference>
<evidence type="ECO:0000256" key="3">
    <source>
        <dbReference type="ARBA" id="ARBA00022801"/>
    </source>
</evidence>
<organism evidence="8 9">
    <name type="scientific">Xylanibacter ruminicola</name>
    <name type="common">Prevotella ruminicola</name>
    <dbReference type="NCBI Taxonomy" id="839"/>
    <lineage>
        <taxon>Bacteria</taxon>
        <taxon>Pseudomonadati</taxon>
        <taxon>Bacteroidota</taxon>
        <taxon>Bacteroidia</taxon>
        <taxon>Bacteroidales</taxon>
        <taxon>Prevotellaceae</taxon>
        <taxon>Xylanibacter</taxon>
    </lineage>
</organism>
<reference evidence="8 9" key="1">
    <citation type="submission" date="2016-11" db="EMBL/GenBank/DDBJ databases">
        <authorList>
            <person name="Jaros S."/>
            <person name="Januszkiewicz K."/>
            <person name="Wedrychowicz H."/>
        </authorList>
    </citation>
    <scope>NUCLEOTIDE SEQUENCE [LARGE SCALE GENOMIC DNA]</scope>
    <source>
        <strain evidence="8 9">KHT3</strain>
    </source>
</reference>
<evidence type="ECO:0000313" key="8">
    <source>
        <dbReference type="EMBL" id="SHK50315.1"/>
    </source>
</evidence>
<gene>
    <name evidence="8" type="ORF">SAMN05216463_104149</name>
</gene>
<feature type="signal peptide" evidence="5">
    <location>
        <begin position="1"/>
        <end position="23"/>
    </location>
</feature>
<dbReference type="OrthoDB" id="9806701at2"/>
<name>A0A1M6T051_XYLRU</name>
<dbReference type="Gene3D" id="3.20.20.80">
    <property type="entry name" value="Glycosidases"/>
    <property type="match status" value="1"/>
</dbReference>
<evidence type="ECO:0000259" key="7">
    <source>
        <dbReference type="Pfam" id="PF17189"/>
    </source>
</evidence>
<keyword evidence="2 5" id="KW-0732">Signal</keyword>
<sequence>MKTKMSIFSIATAVMLSVSSCSIESIDGAARPANNSETPAPTGDVATIYTTTGSGTNQLTKSAAEIFTSTNMAPSTILVDPTQQFQTMDGFGFAITYSTCYNLLKMSAEDRAAFLKQTYSVSEGYGVSYARISIGCNDFSSTEYSLCDEKGLENFRLYSDETQYVIPVLKEILAINPDLKIIAAPWTCPKWMKVSNIETKTPFDSWTDGHLNPDYRKDYAQYFVKFIQAMAKENIKIYAVSPQNEPLNKANCASLYMPWQEEAPFVAELASAFKQAGINTKIYLFDHNYNYDNVADQEDYPVKVYNALGNEFEGSELVVGSAYHDYGGSNSELTDIHNQASDKELIFSESSIGTWNDGRNLSKRLMEDMKNVTLGTVNQWCKAVLVWNLMLDVNMGPNLDGGCQTCYGAVDIALDYKTITRNSHYYVISHMSSVVRPNAMRIGAAQRSLVKNGLVYSAFRNNDGTYAVVVLNNGDEAINATISDGQRHFKALIPAQSVVSCNW</sequence>
<feature type="domain" description="Glycosyl hydrolase family 30 TIM-barrel" evidence="6">
    <location>
        <begin position="89"/>
        <end position="433"/>
    </location>
</feature>
<keyword evidence="4" id="KW-0326">Glycosidase</keyword>
<evidence type="ECO:0000256" key="4">
    <source>
        <dbReference type="RuleBase" id="RU361188"/>
    </source>
</evidence>
<dbReference type="Gene3D" id="2.60.40.1180">
    <property type="entry name" value="Golgi alpha-mannosidase II"/>
    <property type="match status" value="1"/>
</dbReference>
<feature type="domain" description="Glycosyl hydrolase family 30 beta sandwich" evidence="7">
    <location>
        <begin position="439"/>
        <end position="500"/>
    </location>
</feature>
<accession>A0A1M6T051</accession>
<dbReference type="GO" id="GO:0016020">
    <property type="term" value="C:membrane"/>
    <property type="evidence" value="ECO:0007669"/>
    <property type="project" value="GOC"/>
</dbReference>
<dbReference type="SUPFAM" id="SSF51445">
    <property type="entry name" value="(Trans)glycosidases"/>
    <property type="match status" value="1"/>
</dbReference>
<dbReference type="Pfam" id="PF02055">
    <property type="entry name" value="Glyco_hydro_30"/>
    <property type="match status" value="1"/>
</dbReference>
<evidence type="ECO:0000256" key="5">
    <source>
        <dbReference type="SAM" id="SignalP"/>
    </source>
</evidence>
<proteinExistence type="inferred from homology"/>
<dbReference type="PROSITE" id="PS51257">
    <property type="entry name" value="PROKAR_LIPOPROTEIN"/>
    <property type="match status" value="1"/>
</dbReference>
<dbReference type="InterPro" id="IPR033452">
    <property type="entry name" value="GH30_C"/>
</dbReference>
<evidence type="ECO:0000256" key="1">
    <source>
        <dbReference type="ARBA" id="ARBA00005382"/>
    </source>
</evidence>
<dbReference type="GO" id="GO:0006680">
    <property type="term" value="P:glucosylceramide catabolic process"/>
    <property type="evidence" value="ECO:0007669"/>
    <property type="project" value="TreeGrafter"/>
</dbReference>
<dbReference type="SUPFAM" id="SSF51011">
    <property type="entry name" value="Glycosyl hydrolase domain"/>
    <property type="match status" value="1"/>
</dbReference>
<dbReference type="EMBL" id="FRBD01000004">
    <property type="protein sequence ID" value="SHK50315.1"/>
    <property type="molecule type" value="Genomic_DNA"/>
</dbReference>
<dbReference type="PANTHER" id="PTHR11069:SF23">
    <property type="entry name" value="LYSOSOMAL ACID GLUCOSYLCERAMIDASE"/>
    <property type="match status" value="1"/>
</dbReference>
<dbReference type="InterPro" id="IPR001139">
    <property type="entry name" value="Glyco_hydro_30"/>
</dbReference>
<keyword evidence="3 4" id="KW-0378">Hydrolase</keyword>
<dbReference type="Proteomes" id="UP000184130">
    <property type="component" value="Unassembled WGS sequence"/>
</dbReference>
<dbReference type="Pfam" id="PF17189">
    <property type="entry name" value="Glyco_hydro_30C"/>
    <property type="match status" value="1"/>
</dbReference>
<dbReference type="GO" id="GO:0004348">
    <property type="term" value="F:glucosylceramidase activity"/>
    <property type="evidence" value="ECO:0007669"/>
    <property type="project" value="InterPro"/>
</dbReference>